<evidence type="ECO:0000313" key="3">
    <source>
        <dbReference type="EMBL" id="KKN59178.1"/>
    </source>
</evidence>
<dbReference type="PANTHER" id="PTHR23527">
    <property type="entry name" value="BLL3282 PROTEIN"/>
    <property type="match status" value="1"/>
</dbReference>
<feature type="transmembrane region" description="Helical" evidence="1">
    <location>
        <begin position="167"/>
        <end position="187"/>
    </location>
</feature>
<evidence type="ECO:0000259" key="2">
    <source>
        <dbReference type="PROSITE" id="PS50850"/>
    </source>
</evidence>
<dbReference type="InterPro" id="IPR011701">
    <property type="entry name" value="MFS"/>
</dbReference>
<dbReference type="AlphaFoldDB" id="A0A0F9UZZ9"/>
<dbReference type="InterPro" id="IPR036259">
    <property type="entry name" value="MFS_trans_sf"/>
</dbReference>
<dbReference type="PANTHER" id="PTHR23527:SF1">
    <property type="entry name" value="BLL3282 PROTEIN"/>
    <property type="match status" value="1"/>
</dbReference>
<feature type="transmembrane region" description="Helical" evidence="1">
    <location>
        <begin position="370"/>
        <end position="394"/>
    </location>
</feature>
<feature type="transmembrane region" description="Helical" evidence="1">
    <location>
        <begin position="127"/>
        <end position="146"/>
    </location>
</feature>
<feature type="transmembrane region" description="Helical" evidence="1">
    <location>
        <begin position="277"/>
        <end position="298"/>
    </location>
</feature>
<feature type="transmembrane region" description="Helical" evidence="1">
    <location>
        <begin position="68"/>
        <end position="90"/>
    </location>
</feature>
<keyword evidence="1" id="KW-1133">Transmembrane helix</keyword>
<dbReference type="CDD" id="cd17475">
    <property type="entry name" value="MFS_MT3072_like"/>
    <property type="match status" value="1"/>
</dbReference>
<feature type="transmembrane region" description="Helical" evidence="1">
    <location>
        <begin position="35"/>
        <end position="62"/>
    </location>
</feature>
<keyword evidence="1" id="KW-0812">Transmembrane</keyword>
<dbReference type="EMBL" id="LAZR01000735">
    <property type="protein sequence ID" value="KKN59178.1"/>
    <property type="molecule type" value="Genomic_DNA"/>
</dbReference>
<dbReference type="PROSITE" id="PS50850">
    <property type="entry name" value="MFS"/>
    <property type="match status" value="1"/>
</dbReference>
<feature type="transmembrane region" description="Helical" evidence="1">
    <location>
        <begin position="310"/>
        <end position="329"/>
    </location>
</feature>
<gene>
    <name evidence="3" type="ORF">LCGC14_0544610</name>
</gene>
<dbReference type="InterPro" id="IPR020846">
    <property type="entry name" value="MFS_dom"/>
</dbReference>
<feature type="transmembrane region" description="Helical" evidence="1">
    <location>
        <begin position="247"/>
        <end position="271"/>
    </location>
</feature>
<keyword evidence="1" id="KW-0472">Membrane</keyword>
<dbReference type="GO" id="GO:0022857">
    <property type="term" value="F:transmembrane transporter activity"/>
    <property type="evidence" value="ECO:0007669"/>
    <property type="project" value="InterPro"/>
</dbReference>
<dbReference type="Gene3D" id="1.20.1250.20">
    <property type="entry name" value="MFS general substrate transporter like domains"/>
    <property type="match status" value="2"/>
</dbReference>
<feature type="domain" description="Major facilitator superfamily (MFS) profile" evidence="2">
    <location>
        <begin position="37"/>
        <end position="422"/>
    </location>
</feature>
<feature type="transmembrane region" description="Helical" evidence="1">
    <location>
        <begin position="102"/>
        <end position="121"/>
    </location>
</feature>
<organism evidence="3">
    <name type="scientific">marine sediment metagenome</name>
    <dbReference type="NCBI Taxonomy" id="412755"/>
    <lineage>
        <taxon>unclassified sequences</taxon>
        <taxon>metagenomes</taxon>
        <taxon>ecological metagenomes</taxon>
    </lineage>
</organism>
<dbReference type="InterPro" id="IPR052952">
    <property type="entry name" value="MFS-Transporter"/>
</dbReference>
<protein>
    <recommendedName>
        <fullName evidence="2">Major facilitator superfamily (MFS) profile domain-containing protein</fullName>
    </recommendedName>
</protein>
<feature type="transmembrane region" description="Helical" evidence="1">
    <location>
        <begin position="335"/>
        <end position="358"/>
    </location>
</feature>
<comment type="caution">
    <text evidence="3">The sequence shown here is derived from an EMBL/GenBank/DDBJ whole genome shotgun (WGS) entry which is preliminary data.</text>
</comment>
<evidence type="ECO:0000256" key="1">
    <source>
        <dbReference type="SAM" id="Phobius"/>
    </source>
</evidence>
<dbReference type="SUPFAM" id="SSF103473">
    <property type="entry name" value="MFS general substrate transporter"/>
    <property type="match status" value="1"/>
</dbReference>
<dbReference type="Pfam" id="PF07690">
    <property type="entry name" value="MFS_1"/>
    <property type="match status" value="1"/>
</dbReference>
<accession>A0A0F9UZZ9</accession>
<sequence>MVKRQEIGNAKERLNALRTPMTTMLPMASAQNYRWVILLIATLAQAAACFFVQGIGAISVYIQADMGLSAFQIGALVSAAQLVPLVGLLVAGELLDRFSERLVVGVGTLTVGIALSAAVLAESYWAMLLFLVIVGAGYSTAQPGGSKSVAAWFDKSQRGFAMGIRQAGLPLGGALAAIILPTVAITWGWRASFLVGGLIAIFGALVFMLFYRAPGSVLPVARASEGGVKKVVLSRLAMIREPAMKQIMASGISLISVQYGILIFTVLYLHSRLQMEVLQAATLLFVAQGAGVAGRILLAAWSDRCRSRYFPVMVCMVAVIVGLLVLVWLPLHSTLMLGCLMAWLGFFGFGWYGPWVAYVAESAPADKTGFVLGLAMAINQLAIVSIPPLLGWLLDISGSFMLGWSLLIAMTLLGLLMTIQRQGENNESHRV</sequence>
<reference evidence="3" key="1">
    <citation type="journal article" date="2015" name="Nature">
        <title>Complex archaea that bridge the gap between prokaryotes and eukaryotes.</title>
        <authorList>
            <person name="Spang A."/>
            <person name="Saw J.H."/>
            <person name="Jorgensen S.L."/>
            <person name="Zaremba-Niedzwiedzka K."/>
            <person name="Martijn J."/>
            <person name="Lind A.E."/>
            <person name="van Eijk R."/>
            <person name="Schleper C."/>
            <person name="Guy L."/>
            <person name="Ettema T.J."/>
        </authorList>
    </citation>
    <scope>NUCLEOTIDE SEQUENCE</scope>
</reference>
<feature type="transmembrane region" description="Helical" evidence="1">
    <location>
        <begin position="400"/>
        <end position="419"/>
    </location>
</feature>
<name>A0A0F9UZZ9_9ZZZZ</name>
<proteinExistence type="predicted"/>
<feature type="transmembrane region" description="Helical" evidence="1">
    <location>
        <begin position="193"/>
        <end position="211"/>
    </location>
</feature>